<dbReference type="NCBIfam" id="TIGR01907">
    <property type="entry name" value="casE_Cse3"/>
    <property type="match status" value="1"/>
</dbReference>
<evidence type="ECO:0000313" key="2">
    <source>
        <dbReference type="Proteomes" id="UP000059074"/>
    </source>
</evidence>
<keyword evidence="2" id="KW-1185">Reference proteome</keyword>
<protein>
    <submittedName>
        <fullName evidence="1">CRISPR-associated protein, Cse3 family</fullName>
    </submittedName>
</protein>
<dbReference type="STRING" id="121290.APY04_0050"/>
<gene>
    <name evidence="1" type="ORF">APY04_0050</name>
</gene>
<dbReference type="InterPro" id="IPR010179">
    <property type="entry name" value="CRISPR-assoc_prot_Cse3"/>
</dbReference>
<dbReference type="PATRIC" id="fig|121290.4.peg.823"/>
<accession>A0A109BPX8</accession>
<name>A0A109BPX8_HYPSL</name>
<evidence type="ECO:0000313" key="1">
    <source>
        <dbReference type="EMBL" id="KWT72783.1"/>
    </source>
</evidence>
<dbReference type="EMBL" id="LMTR01000004">
    <property type="protein sequence ID" value="KWT72783.1"/>
    <property type="molecule type" value="Genomic_DNA"/>
</dbReference>
<proteinExistence type="predicted"/>
<dbReference type="SUPFAM" id="SSF117987">
    <property type="entry name" value="CRISPR-associated protein"/>
    <property type="match status" value="1"/>
</dbReference>
<sequence>MNWRQTDNGYLWRDDGAGRYLILSRVPPSDPHDLFELETKEFAPQLRAGDRLKFALRANPVVASKSGFTDEQKRNRGKRVDVVMNALKSIPRTDWTSRTGRAFARDDLVTETTQAWLAQQGSKHGFKLSAGFVAEGYSQVQVARGAERRRRSASFSVVNLAGEITVTDPAALLARLPLGFGAAKAFGCGLMLIRRAPL</sequence>
<dbReference type="Pfam" id="PF08798">
    <property type="entry name" value="CRISPR_assoc"/>
    <property type="match status" value="1"/>
</dbReference>
<dbReference type="AlphaFoldDB" id="A0A109BPX8"/>
<dbReference type="Proteomes" id="UP000059074">
    <property type="component" value="Unassembled WGS sequence"/>
</dbReference>
<dbReference type="Gene3D" id="3.30.70.1210">
    <property type="entry name" value="Crispr-associated protein, domain 2"/>
    <property type="match status" value="1"/>
</dbReference>
<dbReference type="SMART" id="SM01101">
    <property type="entry name" value="CRISPR_assoc"/>
    <property type="match status" value="1"/>
</dbReference>
<organism evidence="1 2">
    <name type="scientific">Hyphomicrobium sulfonivorans</name>
    <dbReference type="NCBI Taxonomy" id="121290"/>
    <lineage>
        <taxon>Bacteria</taxon>
        <taxon>Pseudomonadati</taxon>
        <taxon>Pseudomonadota</taxon>
        <taxon>Alphaproteobacteria</taxon>
        <taxon>Hyphomicrobiales</taxon>
        <taxon>Hyphomicrobiaceae</taxon>
        <taxon>Hyphomicrobium</taxon>
    </lineage>
</organism>
<reference evidence="1 2" key="1">
    <citation type="submission" date="2015-10" db="EMBL/GenBank/DDBJ databases">
        <title>Transcriptomic analysis of a linuron degrading triple-species bacterial consortium.</title>
        <authorList>
            <person name="Albers P."/>
        </authorList>
    </citation>
    <scope>NUCLEOTIDE SEQUENCE [LARGE SCALE GENOMIC DNA]</scope>
    <source>
        <strain evidence="1 2">WDL6</strain>
    </source>
</reference>
<comment type="caution">
    <text evidence="1">The sequence shown here is derived from an EMBL/GenBank/DDBJ whole genome shotgun (WGS) entry which is preliminary data.</text>
</comment>